<sequence length="109" mass="11366">MNDAIAAMLRDVAADPNVGVDARWTSREGGPHLDVRVVPSSPEQAFGTGTTPMMGVQVVVMLPADALPGRPEAGDLLAFSGLSYKISSISQDPRGTSFALGLKRQLSDG</sequence>
<dbReference type="EMBL" id="JAERQM010000002">
    <property type="protein sequence ID" value="MBU8543992.1"/>
    <property type="molecule type" value="Genomic_DNA"/>
</dbReference>
<proteinExistence type="predicted"/>
<evidence type="ECO:0000313" key="2">
    <source>
        <dbReference type="Proteomes" id="UP000689967"/>
    </source>
</evidence>
<evidence type="ECO:0000313" key="1">
    <source>
        <dbReference type="EMBL" id="MBU8543992.1"/>
    </source>
</evidence>
<dbReference type="Proteomes" id="UP000689967">
    <property type="component" value="Unassembled WGS sequence"/>
</dbReference>
<accession>A0ABS6H5N0</accession>
<name>A0ABS6H5N0_9PROT</name>
<dbReference type="RefSeq" id="WP_216874768.1">
    <property type="nucleotide sequence ID" value="NZ_JAERQM010000002.1"/>
</dbReference>
<comment type="caution">
    <text evidence="1">The sequence shown here is derived from an EMBL/GenBank/DDBJ whole genome shotgun (WGS) entry which is preliminary data.</text>
</comment>
<dbReference type="Pfam" id="PF05354">
    <property type="entry name" value="Phage_attach"/>
    <property type="match status" value="1"/>
</dbReference>
<reference evidence="1 2" key="1">
    <citation type="submission" date="2021-01" db="EMBL/GenBank/DDBJ databases">
        <title>Roseomonas sp. nov, a bacterium isolated from an oil production mixture in Yumen Oilfield.</title>
        <authorList>
            <person name="Wu D."/>
        </authorList>
    </citation>
    <scope>NUCLEOTIDE SEQUENCE [LARGE SCALE GENOMIC DNA]</scope>
    <source>
        <strain evidence="1 2">ROY-5-3</strain>
    </source>
</reference>
<gene>
    <name evidence="1" type="ORF">JJQ90_09770</name>
</gene>
<organism evidence="1 2">
    <name type="scientific">Falsiroseomonas oleicola</name>
    <dbReference type="NCBI Taxonomy" id="2801474"/>
    <lineage>
        <taxon>Bacteria</taxon>
        <taxon>Pseudomonadati</taxon>
        <taxon>Pseudomonadota</taxon>
        <taxon>Alphaproteobacteria</taxon>
        <taxon>Acetobacterales</taxon>
        <taxon>Roseomonadaceae</taxon>
        <taxon>Falsiroseomonas</taxon>
    </lineage>
</organism>
<dbReference type="InterPro" id="IPR008018">
    <property type="entry name" value="Phage_tail_attach_FII"/>
</dbReference>
<protein>
    <submittedName>
        <fullName evidence="1">Uncharacterized protein</fullName>
    </submittedName>
</protein>
<keyword evidence="2" id="KW-1185">Reference proteome</keyword>